<feature type="transmembrane region" description="Helical" evidence="2">
    <location>
        <begin position="20"/>
        <end position="40"/>
    </location>
</feature>
<feature type="region of interest" description="Disordered" evidence="1">
    <location>
        <begin position="171"/>
        <end position="205"/>
    </location>
</feature>
<keyword evidence="2" id="KW-0812">Transmembrane</keyword>
<evidence type="ECO:0000256" key="2">
    <source>
        <dbReference type="SAM" id="Phobius"/>
    </source>
</evidence>
<proteinExistence type="predicted"/>
<evidence type="ECO:0000313" key="3">
    <source>
        <dbReference type="EMBL" id="MFB9680910.1"/>
    </source>
</evidence>
<gene>
    <name evidence="3" type="ORF">ACFFRH_36005</name>
</gene>
<protein>
    <submittedName>
        <fullName evidence="3">Uncharacterized protein</fullName>
    </submittedName>
</protein>
<feature type="transmembrane region" description="Helical" evidence="2">
    <location>
        <begin position="120"/>
        <end position="141"/>
    </location>
</feature>
<organism evidence="3 4">
    <name type="scientific">Streptosporangium vulgare</name>
    <dbReference type="NCBI Taxonomy" id="46190"/>
    <lineage>
        <taxon>Bacteria</taxon>
        <taxon>Bacillati</taxon>
        <taxon>Actinomycetota</taxon>
        <taxon>Actinomycetes</taxon>
        <taxon>Streptosporangiales</taxon>
        <taxon>Streptosporangiaceae</taxon>
        <taxon>Streptosporangium</taxon>
    </lineage>
</organism>
<name>A0ABV5TR67_9ACTN</name>
<dbReference type="EMBL" id="JBHMBS010000027">
    <property type="protein sequence ID" value="MFB9680910.1"/>
    <property type="molecule type" value="Genomic_DNA"/>
</dbReference>
<feature type="transmembrane region" description="Helical" evidence="2">
    <location>
        <begin position="89"/>
        <end position="108"/>
    </location>
</feature>
<keyword evidence="2" id="KW-0472">Membrane</keyword>
<reference evidence="3 4" key="1">
    <citation type="submission" date="2024-09" db="EMBL/GenBank/DDBJ databases">
        <authorList>
            <person name="Sun Q."/>
            <person name="Mori K."/>
        </authorList>
    </citation>
    <scope>NUCLEOTIDE SEQUENCE [LARGE SCALE GENOMIC DNA]</scope>
    <source>
        <strain evidence="3 4">JCM 3028</strain>
    </source>
</reference>
<sequence length="205" mass="21327">MAVGDRRASGPAPAPVTGRAPGAAAIVGFTIGLALVTYLWRVVVPMGVSILGLPTPAYLPQYAALFNVGLIATRRGWPEGLSRTAGRAGFATAAVATVALLLVLVSAGEAILGHGTLPSLIAATCESALAVGIILGLLVLFREPGRARTWYAPCRAPGRCSRPWFSSRVSGLRAPRRPMPDGAAPDNGLTRSGDAWHRSTGRRRL</sequence>
<dbReference type="RefSeq" id="WP_344743674.1">
    <property type="nucleotide sequence ID" value="NZ_BAAAWW010000028.1"/>
</dbReference>
<dbReference type="Proteomes" id="UP001589610">
    <property type="component" value="Unassembled WGS sequence"/>
</dbReference>
<feature type="transmembrane region" description="Helical" evidence="2">
    <location>
        <begin position="60"/>
        <end position="77"/>
    </location>
</feature>
<evidence type="ECO:0000313" key="4">
    <source>
        <dbReference type="Proteomes" id="UP001589610"/>
    </source>
</evidence>
<keyword evidence="2" id="KW-1133">Transmembrane helix</keyword>
<accession>A0ABV5TR67</accession>
<evidence type="ECO:0000256" key="1">
    <source>
        <dbReference type="SAM" id="MobiDB-lite"/>
    </source>
</evidence>
<comment type="caution">
    <text evidence="3">The sequence shown here is derived from an EMBL/GenBank/DDBJ whole genome shotgun (WGS) entry which is preliminary data.</text>
</comment>
<keyword evidence="4" id="KW-1185">Reference proteome</keyword>